<reference evidence="1 2" key="1">
    <citation type="journal article" date="2010" name="Proc. Natl. Acad. Sci. U.S.A.">
        <title>Insights into evolution of multicellular fungi from the assembled chromosomes of the mushroom Coprinopsis cinerea (Coprinus cinereus).</title>
        <authorList>
            <person name="Stajich J.E."/>
            <person name="Wilke S.K."/>
            <person name="Ahren D."/>
            <person name="Au C.H."/>
            <person name="Birren B.W."/>
            <person name="Borodovsky M."/>
            <person name="Burns C."/>
            <person name="Canback B."/>
            <person name="Casselton L.A."/>
            <person name="Cheng C.K."/>
            <person name="Deng J."/>
            <person name="Dietrich F.S."/>
            <person name="Fargo D.C."/>
            <person name="Farman M.L."/>
            <person name="Gathman A.C."/>
            <person name="Goldberg J."/>
            <person name="Guigo R."/>
            <person name="Hoegger P.J."/>
            <person name="Hooker J.B."/>
            <person name="Huggins A."/>
            <person name="James T.Y."/>
            <person name="Kamada T."/>
            <person name="Kilaru S."/>
            <person name="Kodira C."/>
            <person name="Kues U."/>
            <person name="Kupfer D."/>
            <person name="Kwan H.S."/>
            <person name="Lomsadze A."/>
            <person name="Li W."/>
            <person name="Lilly W.W."/>
            <person name="Ma L.J."/>
            <person name="Mackey A.J."/>
            <person name="Manning G."/>
            <person name="Martin F."/>
            <person name="Muraguchi H."/>
            <person name="Natvig D.O."/>
            <person name="Palmerini H."/>
            <person name="Ramesh M.A."/>
            <person name="Rehmeyer C.J."/>
            <person name="Roe B.A."/>
            <person name="Shenoy N."/>
            <person name="Stanke M."/>
            <person name="Ter-Hovhannisyan V."/>
            <person name="Tunlid A."/>
            <person name="Velagapudi R."/>
            <person name="Vision T.J."/>
            <person name="Zeng Q."/>
            <person name="Zolan M.E."/>
            <person name="Pukkila P.J."/>
        </authorList>
    </citation>
    <scope>NUCLEOTIDE SEQUENCE [LARGE SCALE GENOMIC DNA]</scope>
    <source>
        <strain evidence="2">Okayama-7 / 130 / ATCC MYA-4618 / FGSC 9003</strain>
    </source>
</reference>
<dbReference type="EMBL" id="AACS02000009">
    <property type="protein sequence ID" value="EAU89217.1"/>
    <property type="molecule type" value="Genomic_DNA"/>
</dbReference>
<protein>
    <submittedName>
        <fullName evidence="1">Uncharacterized protein</fullName>
    </submittedName>
</protein>
<gene>
    <name evidence="1" type="ORF">CC1G_03482</name>
</gene>
<accession>A8NCC4</accession>
<dbReference type="VEuPathDB" id="FungiDB:CC1G_03482"/>
<dbReference type="InParanoid" id="A8NCC4"/>
<evidence type="ECO:0000313" key="2">
    <source>
        <dbReference type="Proteomes" id="UP000001861"/>
    </source>
</evidence>
<evidence type="ECO:0000313" key="1">
    <source>
        <dbReference type="EMBL" id="EAU89217.1"/>
    </source>
</evidence>
<dbReference type="GeneID" id="6008955"/>
<dbReference type="KEGG" id="cci:CC1G_03482"/>
<dbReference type="AlphaFoldDB" id="A8NCC4"/>
<name>A8NCC4_COPC7</name>
<sequence length="243" mass="27659">MASPSSESPLRLRSNEQQRTDFLVVAAPFYEEAAWDNCRDQFVQHLVRNLLERWPLVLTARISKEDRRRVKTRLLNFLYTELGYMSSVISPPELPMTWREFLELDTSLQSTEWDDVAGPMLTALDQTSPGDLYLAYLHPEERSVADYDPGTVAPSRRVSSGAASPLVPSINGNSVCFQDDGGDFQERPGRWASVLATDSEYGNLRPNWVPWRVWSSEDENSENSEEDEDIVRELCSLDNSIHT</sequence>
<proteinExistence type="predicted"/>
<dbReference type="Proteomes" id="UP000001861">
    <property type="component" value="Unassembled WGS sequence"/>
</dbReference>
<comment type="caution">
    <text evidence="1">The sequence shown here is derived from an EMBL/GenBank/DDBJ whole genome shotgun (WGS) entry which is preliminary data.</text>
</comment>
<dbReference type="RefSeq" id="XP_001832468.1">
    <property type="nucleotide sequence ID" value="XM_001832416.1"/>
</dbReference>
<organism evidence="1 2">
    <name type="scientific">Coprinopsis cinerea (strain Okayama-7 / 130 / ATCC MYA-4618 / FGSC 9003)</name>
    <name type="common">Inky cap fungus</name>
    <name type="synonym">Hormographiella aspergillata</name>
    <dbReference type="NCBI Taxonomy" id="240176"/>
    <lineage>
        <taxon>Eukaryota</taxon>
        <taxon>Fungi</taxon>
        <taxon>Dikarya</taxon>
        <taxon>Basidiomycota</taxon>
        <taxon>Agaricomycotina</taxon>
        <taxon>Agaricomycetes</taxon>
        <taxon>Agaricomycetidae</taxon>
        <taxon>Agaricales</taxon>
        <taxon>Agaricineae</taxon>
        <taxon>Psathyrellaceae</taxon>
        <taxon>Coprinopsis</taxon>
    </lineage>
</organism>
<keyword evidence="2" id="KW-1185">Reference proteome</keyword>